<reference evidence="2" key="1">
    <citation type="submission" date="2020-06" db="EMBL/GenBank/DDBJ databases">
        <title>Draft genome of Bugula neritina, a colonial animal packing powerful symbionts and potential medicines.</title>
        <authorList>
            <person name="Rayko M."/>
        </authorList>
    </citation>
    <scope>NUCLEOTIDE SEQUENCE [LARGE SCALE GENOMIC DNA]</scope>
    <source>
        <strain evidence="2">Kwan_BN1</strain>
    </source>
</reference>
<name>A0A7J7KCV2_BUGNE</name>
<feature type="compositionally biased region" description="Acidic residues" evidence="1">
    <location>
        <begin position="96"/>
        <end position="115"/>
    </location>
</feature>
<organism evidence="2 3">
    <name type="scientific">Bugula neritina</name>
    <name type="common">Brown bryozoan</name>
    <name type="synonym">Sertularia neritina</name>
    <dbReference type="NCBI Taxonomy" id="10212"/>
    <lineage>
        <taxon>Eukaryota</taxon>
        <taxon>Metazoa</taxon>
        <taxon>Spiralia</taxon>
        <taxon>Lophotrochozoa</taxon>
        <taxon>Bryozoa</taxon>
        <taxon>Gymnolaemata</taxon>
        <taxon>Cheilostomatida</taxon>
        <taxon>Flustrina</taxon>
        <taxon>Buguloidea</taxon>
        <taxon>Bugulidae</taxon>
        <taxon>Bugula</taxon>
    </lineage>
</organism>
<protein>
    <submittedName>
        <fullName evidence="2">Uncharacterized protein</fullName>
    </submittedName>
</protein>
<feature type="compositionally biased region" description="Polar residues" evidence="1">
    <location>
        <begin position="76"/>
        <end position="85"/>
    </location>
</feature>
<evidence type="ECO:0000256" key="1">
    <source>
        <dbReference type="SAM" id="MobiDB-lite"/>
    </source>
</evidence>
<dbReference type="Proteomes" id="UP000593567">
    <property type="component" value="Unassembled WGS sequence"/>
</dbReference>
<proteinExistence type="predicted"/>
<dbReference type="AlphaFoldDB" id="A0A7J7KCV2"/>
<dbReference type="EMBL" id="VXIV02000795">
    <property type="protein sequence ID" value="KAF6036013.1"/>
    <property type="molecule type" value="Genomic_DNA"/>
</dbReference>
<sequence length="125" mass="13896">MVVTWNAIGCMAVTLYLIGHVTLQEFVPQQAHLNRKSMKSRPAGEDGVTLTMLRKDDSVPPPQSQQSQRLSDSSRNTHNGRSSSRYEPALNPFGAEDGDDGSDFDTDMPVGDDADFPTRMTKRRR</sequence>
<feature type="compositionally biased region" description="Low complexity" evidence="1">
    <location>
        <begin position="64"/>
        <end position="74"/>
    </location>
</feature>
<keyword evidence="3" id="KW-1185">Reference proteome</keyword>
<gene>
    <name evidence="2" type="ORF">EB796_005682</name>
</gene>
<feature type="region of interest" description="Disordered" evidence="1">
    <location>
        <begin position="32"/>
        <end position="125"/>
    </location>
</feature>
<accession>A0A7J7KCV2</accession>
<comment type="caution">
    <text evidence="2">The sequence shown here is derived from an EMBL/GenBank/DDBJ whole genome shotgun (WGS) entry which is preliminary data.</text>
</comment>
<evidence type="ECO:0000313" key="3">
    <source>
        <dbReference type="Proteomes" id="UP000593567"/>
    </source>
</evidence>
<evidence type="ECO:0000313" key="2">
    <source>
        <dbReference type="EMBL" id="KAF6036013.1"/>
    </source>
</evidence>